<gene>
    <name evidence="9" type="ORF">GCM10010982_16040</name>
</gene>
<dbReference type="InterPro" id="IPR050250">
    <property type="entry name" value="Macrolide_Exporter_MacB"/>
</dbReference>
<dbReference type="Proteomes" id="UP000606935">
    <property type="component" value="Unassembled WGS sequence"/>
</dbReference>
<evidence type="ECO:0000313" key="9">
    <source>
        <dbReference type="EMBL" id="GGO68044.1"/>
    </source>
</evidence>
<dbReference type="InterPro" id="IPR003838">
    <property type="entry name" value="ABC3_permease_C"/>
</dbReference>
<dbReference type="EMBL" id="BMLS01000002">
    <property type="protein sequence ID" value="GGO68044.1"/>
    <property type="molecule type" value="Genomic_DNA"/>
</dbReference>
<dbReference type="GO" id="GO:0022857">
    <property type="term" value="F:transmembrane transporter activity"/>
    <property type="evidence" value="ECO:0007669"/>
    <property type="project" value="TreeGrafter"/>
</dbReference>
<feature type="transmembrane region" description="Helical" evidence="6">
    <location>
        <begin position="402"/>
        <end position="427"/>
    </location>
</feature>
<evidence type="ECO:0000256" key="6">
    <source>
        <dbReference type="SAM" id="Phobius"/>
    </source>
</evidence>
<keyword evidence="4 6" id="KW-1133">Transmembrane helix</keyword>
<accession>A0A917YYP6</accession>
<feature type="transmembrane region" description="Helical" evidence="6">
    <location>
        <begin position="305"/>
        <end position="327"/>
    </location>
</feature>
<evidence type="ECO:0000256" key="3">
    <source>
        <dbReference type="ARBA" id="ARBA00022692"/>
    </source>
</evidence>
<dbReference type="AlphaFoldDB" id="A0A917YYP6"/>
<evidence type="ECO:0000313" key="10">
    <source>
        <dbReference type="Proteomes" id="UP000606935"/>
    </source>
</evidence>
<feature type="domain" description="MacB-like periplasmic core" evidence="8">
    <location>
        <begin position="20"/>
        <end position="243"/>
    </location>
</feature>
<dbReference type="Pfam" id="PF02687">
    <property type="entry name" value="FtsX"/>
    <property type="match status" value="2"/>
</dbReference>
<name>A0A917YYP6_9ALTE</name>
<feature type="transmembrane region" description="Helical" evidence="6">
    <location>
        <begin position="448"/>
        <end position="470"/>
    </location>
</feature>
<keyword evidence="5 6" id="KW-0472">Membrane</keyword>
<evidence type="ECO:0000256" key="2">
    <source>
        <dbReference type="ARBA" id="ARBA00022475"/>
    </source>
</evidence>
<evidence type="ECO:0000256" key="4">
    <source>
        <dbReference type="ARBA" id="ARBA00022989"/>
    </source>
</evidence>
<keyword evidence="10" id="KW-1185">Reference proteome</keyword>
<comment type="subcellular location">
    <subcellularLocation>
        <location evidence="1">Cell membrane</location>
        <topology evidence="1">Multi-pass membrane protein</topology>
    </subcellularLocation>
</comment>
<evidence type="ECO:0000259" key="7">
    <source>
        <dbReference type="Pfam" id="PF02687"/>
    </source>
</evidence>
<dbReference type="PANTHER" id="PTHR30572:SF18">
    <property type="entry name" value="ABC-TYPE MACROLIDE FAMILY EXPORT SYSTEM PERMEASE COMPONENT 2"/>
    <property type="match status" value="1"/>
</dbReference>
<feature type="transmembrane region" description="Helical" evidence="6">
    <location>
        <begin position="356"/>
        <end position="382"/>
    </location>
</feature>
<keyword evidence="3 6" id="KW-0812">Transmembrane</keyword>
<organism evidence="9 10">
    <name type="scientific">Bowmanella pacifica</name>
    <dbReference type="NCBI Taxonomy" id="502051"/>
    <lineage>
        <taxon>Bacteria</taxon>
        <taxon>Pseudomonadati</taxon>
        <taxon>Pseudomonadota</taxon>
        <taxon>Gammaproteobacteria</taxon>
        <taxon>Alteromonadales</taxon>
        <taxon>Alteromonadaceae</taxon>
        <taxon>Bowmanella</taxon>
    </lineage>
</organism>
<keyword evidence="2" id="KW-1003">Cell membrane</keyword>
<feature type="transmembrane region" description="Helical" evidence="6">
    <location>
        <begin position="21"/>
        <end position="41"/>
    </location>
</feature>
<feature type="transmembrane region" description="Helical" evidence="6">
    <location>
        <begin position="756"/>
        <end position="778"/>
    </location>
</feature>
<sequence length="837" mass="93302">MFVNYFLTAWRNLLKNRVFSAINIVGLALGLASCILIMLYVQSESGYDQWVPDHEQVVRLHTAYESPGRAPFLTVRSAGRMMPAVRDYLSAEIEDGTRMVFWGTTIQQHGEAYAEQVAFADSSFFNVLNLPFVDGSAQSSFTKPNDLVISRAMALKYFGDTEVVGKTLTLCCLNEQPVELTVSGVIEDLPDNSHMRLDLLVYMDPEFFSQFPWVLDTWTSVNVYTYFKLRPGVSLEQAQQRLTWWVDNESPFLEFAKQNASLMESETKISDTMKHKLMKLADLHLDAHKDAGNMGDLTPMGNRNLVATFSLVAVLILVIACINFMNLATARAGQRAKEVAMRKVLGASRGQVAIQFLLEAIGLVMIALLFALVAVELVLPWYNQILGKAIQFRLFSEPSLLFTLLGLGLLVGLIAGSYPALVLSGYLPGQILKASKSNESRGSVKLRHALVVFQFAVSVTLLVCTTVVYMQTRHANTLDLGYSTERKLVVNIRAARDSLDSLQQQWQAIAGVQSVVYSSEAPTQDNENNHFVTLLGSNEGDKPVEELLNYHNMDYGFFEAYQIQPLAGRLFDKAYGADTLTPAQEGQITQASAILNEGAVRRLGFSSPQEAIGKTLQVKASGDGLNHLTVVGVIPDIYFRSVKFAIRPSLYTLNPARFNVATITYSQGDVSRVMTEIERVWKQVVPMQPIDTQYLSDMLAAQYQSEKVQMQLFTLFSLLAVLVACLGLYGLAAFTAERKTREIGIRKVMGASVRQIMWLLVWQFSRPIMLANLIAWPLSIWLMLNWLQAFVNRIDSWWLLPICLLAMLASVCIAWLTVGGNAAKVARANPIFALRHE</sequence>
<proteinExistence type="predicted"/>
<reference evidence="9" key="1">
    <citation type="journal article" date="2014" name="Int. J. Syst. Evol. Microbiol.">
        <title>Complete genome sequence of Corynebacterium casei LMG S-19264T (=DSM 44701T), isolated from a smear-ripened cheese.</title>
        <authorList>
            <consortium name="US DOE Joint Genome Institute (JGI-PGF)"/>
            <person name="Walter F."/>
            <person name="Albersmeier A."/>
            <person name="Kalinowski J."/>
            <person name="Ruckert C."/>
        </authorList>
    </citation>
    <scope>NUCLEOTIDE SEQUENCE</scope>
    <source>
        <strain evidence="9">CGMCC 1.7086</strain>
    </source>
</reference>
<protein>
    <submittedName>
        <fullName evidence="9">ABC transporter permease</fullName>
    </submittedName>
</protein>
<dbReference type="InterPro" id="IPR025857">
    <property type="entry name" value="MacB_PCD"/>
</dbReference>
<evidence type="ECO:0000259" key="8">
    <source>
        <dbReference type="Pfam" id="PF12704"/>
    </source>
</evidence>
<feature type="transmembrane region" description="Helical" evidence="6">
    <location>
        <begin position="712"/>
        <end position="735"/>
    </location>
</feature>
<reference evidence="9" key="2">
    <citation type="submission" date="2020-09" db="EMBL/GenBank/DDBJ databases">
        <authorList>
            <person name="Sun Q."/>
            <person name="Zhou Y."/>
        </authorList>
    </citation>
    <scope>NUCLEOTIDE SEQUENCE</scope>
    <source>
        <strain evidence="9">CGMCC 1.7086</strain>
    </source>
</reference>
<feature type="domain" description="MacB-like periplasmic core" evidence="8">
    <location>
        <begin position="460"/>
        <end position="638"/>
    </location>
</feature>
<dbReference type="GO" id="GO:0005886">
    <property type="term" value="C:plasma membrane"/>
    <property type="evidence" value="ECO:0007669"/>
    <property type="project" value="UniProtKB-SubCell"/>
</dbReference>
<dbReference type="PANTHER" id="PTHR30572">
    <property type="entry name" value="MEMBRANE COMPONENT OF TRANSPORTER-RELATED"/>
    <property type="match status" value="1"/>
</dbReference>
<dbReference type="Pfam" id="PF12704">
    <property type="entry name" value="MacB_PCD"/>
    <property type="match status" value="2"/>
</dbReference>
<evidence type="ECO:0000256" key="1">
    <source>
        <dbReference type="ARBA" id="ARBA00004651"/>
    </source>
</evidence>
<feature type="domain" description="ABC3 transporter permease C-terminal" evidence="7">
    <location>
        <begin position="311"/>
        <end position="424"/>
    </location>
</feature>
<feature type="transmembrane region" description="Helical" evidence="6">
    <location>
        <begin position="798"/>
        <end position="818"/>
    </location>
</feature>
<evidence type="ECO:0000256" key="5">
    <source>
        <dbReference type="ARBA" id="ARBA00023136"/>
    </source>
</evidence>
<feature type="domain" description="ABC3 transporter permease C-terminal" evidence="7">
    <location>
        <begin position="715"/>
        <end position="817"/>
    </location>
</feature>
<dbReference type="RefSeq" id="WP_188692953.1">
    <property type="nucleotide sequence ID" value="NZ_BMLS01000002.1"/>
</dbReference>
<comment type="caution">
    <text evidence="9">The sequence shown here is derived from an EMBL/GenBank/DDBJ whole genome shotgun (WGS) entry which is preliminary data.</text>
</comment>